<keyword evidence="11" id="KW-0961">Cell wall biogenesis/degradation</keyword>
<dbReference type="UniPathway" id="UPA00219"/>
<protein>
    <recommendedName>
        <fullName evidence="4">serine-type D-Ala-D-Ala carboxypeptidase</fullName>
        <ecNumber evidence="4">3.4.16.4</ecNumber>
    </recommendedName>
</protein>
<dbReference type="InterPro" id="IPR012907">
    <property type="entry name" value="Peptidase_S11_C"/>
</dbReference>
<dbReference type="SUPFAM" id="SSF56601">
    <property type="entry name" value="beta-lactamase/transpeptidase-like"/>
    <property type="match status" value="1"/>
</dbReference>
<evidence type="ECO:0000256" key="14">
    <source>
        <dbReference type="PIRSR" id="PIRSR618044-2"/>
    </source>
</evidence>
<keyword evidence="8" id="KW-0378">Hydrolase</keyword>
<feature type="active site" evidence="13">
    <location>
        <position position="145"/>
    </location>
</feature>
<evidence type="ECO:0000256" key="3">
    <source>
        <dbReference type="ARBA" id="ARBA00007164"/>
    </source>
</evidence>
<evidence type="ECO:0000256" key="12">
    <source>
        <dbReference type="ARBA" id="ARBA00034000"/>
    </source>
</evidence>
<feature type="binding site" evidence="14">
    <location>
        <position position="251"/>
    </location>
    <ligand>
        <name>substrate</name>
    </ligand>
</feature>
<dbReference type="InterPro" id="IPR037167">
    <property type="entry name" value="Peptidase_S11_C_sf"/>
</dbReference>
<dbReference type="Pfam" id="PF00768">
    <property type="entry name" value="Peptidase_S11"/>
    <property type="match status" value="1"/>
</dbReference>
<evidence type="ECO:0000256" key="1">
    <source>
        <dbReference type="ARBA" id="ARBA00003217"/>
    </source>
</evidence>
<sequence length="410" mass="44724">MAIKRPQEGEPHLTRLHGGKLKWKLLSGVLSLVLALPTLAVAKEPTPKSAVTDMAASAKSAILMDADSGTVIYEKNSDISLPPASITKIMTMLLVMEALDEGKLKLTDKVQASEYASSMGGSQIFLEPGEEMTVDEMLKGVAMASGNDASVALAEKLAGSEQQFVAMMNEKARDLGMKNTKFVNCNGLPAEGHVSSARDIALMSRELLKYEGITKYTGMYQDYLRKSSPKPFWLVNTNKLVRFYSGADGLKTGFTSEAKFCLSATARRDNLRLIAVVMGEPNTKTRNAEVSHLFDYAFAQYTNIPLYKKGDPIGTLTVQKGKVDKIPLTAKHSYSVLLKKGDAGKGIRQELVLEPNIKAPVEIGQPIGKLIVYRGDEVLSEFPVESPLAVSRAGWWTMLRRATGKLFLSE</sequence>
<name>A0A494Y6G9_9BACL</name>
<keyword evidence="5 17" id="KW-0121">Carboxypeptidase</keyword>
<accession>A0A494Y6G9</accession>
<dbReference type="GO" id="GO:0071555">
    <property type="term" value="P:cell wall organization"/>
    <property type="evidence" value="ECO:0007669"/>
    <property type="project" value="UniProtKB-KW"/>
</dbReference>
<feature type="active site" description="Acyl-ester intermediate" evidence="13">
    <location>
        <position position="85"/>
    </location>
</feature>
<evidence type="ECO:0000256" key="15">
    <source>
        <dbReference type="RuleBase" id="RU004016"/>
    </source>
</evidence>
<keyword evidence="9" id="KW-0133">Cell shape</keyword>
<dbReference type="Pfam" id="PF07943">
    <property type="entry name" value="PBP5_C"/>
    <property type="match status" value="1"/>
</dbReference>
<dbReference type="InterPro" id="IPR012338">
    <property type="entry name" value="Beta-lactam/transpept-like"/>
</dbReference>
<dbReference type="AlphaFoldDB" id="A0A494Y6G9"/>
<comment type="similarity">
    <text evidence="3 15">Belongs to the peptidase S11 family.</text>
</comment>
<dbReference type="PANTHER" id="PTHR21581:SF6">
    <property type="entry name" value="TRAFFICKING PROTEIN PARTICLE COMPLEX SUBUNIT 12"/>
    <property type="match status" value="1"/>
</dbReference>
<evidence type="ECO:0000259" key="16">
    <source>
        <dbReference type="SMART" id="SM00936"/>
    </source>
</evidence>
<evidence type="ECO:0000256" key="5">
    <source>
        <dbReference type="ARBA" id="ARBA00022645"/>
    </source>
</evidence>
<reference evidence="17 18" key="1">
    <citation type="submission" date="2018-10" db="EMBL/GenBank/DDBJ databases">
        <title>Cohnella sp. M2MS4P-1, whole genome shotgun sequence.</title>
        <authorList>
            <person name="Tuo L."/>
        </authorList>
    </citation>
    <scope>NUCLEOTIDE SEQUENCE [LARGE SCALE GENOMIC DNA]</scope>
    <source>
        <strain evidence="17 18">M2MS4P-1</strain>
    </source>
</reference>
<dbReference type="GO" id="GO:0009252">
    <property type="term" value="P:peptidoglycan biosynthetic process"/>
    <property type="evidence" value="ECO:0007669"/>
    <property type="project" value="UniProtKB-UniPathway"/>
</dbReference>
<dbReference type="Proteomes" id="UP000282076">
    <property type="component" value="Unassembled WGS sequence"/>
</dbReference>
<dbReference type="GO" id="GO:0006508">
    <property type="term" value="P:proteolysis"/>
    <property type="evidence" value="ECO:0007669"/>
    <property type="project" value="UniProtKB-KW"/>
</dbReference>
<feature type="domain" description="Peptidase S11 D-Ala-D-Ala carboxypeptidase A C-terminal" evidence="16">
    <location>
        <begin position="301"/>
        <end position="392"/>
    </location>
</feature>
<evidence type="ECO:0000256" key="10">
    <source>
        <dbReference type="ARBA" id="ARBA00022984"/>
    </source>
</evidence>
<gene>
    <name evidence="17" type="ORF">D7Z26_03795</name>
</gene>
<dbReference type="SMART" id="SM00936">
    <property type="entry name" value="PBP5_C"/>
    <property type="match status" value="1"/>
</dbReference>
<feature type="active site" description="Proton acceptor" evidence="13">
    <location>
        <position position="88"/>
    </location>
</feature>
<dbReference type="GO" id="GO:0009002">
    <property type="term" value="F:serine-type D-Ala-D-Ala carboxypeptidase activity"/>
    <property type="evidence" value="ECO:0007669"/>
    <property type="project" value="UniProtKB-EC"/>
</dbReference>
<dbReference type="Gene3D" id="3.40.710.10">
    <property type="entry name" value="DD-peptidase/beta-lactamase superfamily"/>
    <property type="match status" value="1"/>
</dbReference>
<evidence type="ECO:0000256" key="9">
    <source>
        <dbReference type="ARBA" id="ARBA00022960"/>
    </source>
</evidence>
<evidence type="ECO:0000256" key="7">
    <source>
        <dbReference type="ARBA" id="ARBA00022729"/>
    </source>
</evidence>
<keyword evidence="10" id="KW-0573">Peptidoglycan synthesis</keyword>
<organism evidence="17 18">
    <name type="scientific">Cohnella endophytica</name>
    <dbReference type="NCBI Taxonomy" id="2419778"/>
    <lineage>
        <taxon>Bacteria</taxon>
        <taxon>Bacillati</taxon>
        <taxon>Bacillota</taxon>
        <taxon>Bacilli</taxon>
        <taxon>Bacillales</taxon>
        <taxon>Paenibacillaceae</taxon>
        <taxon>Cohnella</taxon>
    </lineage>
</organism>
<dbReference type="OrthoDB" id="9791132at2"/>
<dbReference type="InterPro" id="IPR015956">
    <property type="entry name" value="Peniciliin-bd_prot_C_sf"/>
</dbReference>
<dbReference type="Gene3D" id="2.60.410.10">
    <property type="entry name" value="D-Ala-D-Ala carboxypeptidase, C-terminal domain"/>
    <property type="match status" value="1"/>
</dbReference>
<evidence type="ECO:0000256" key="2">
    <source>
        <dbReference type="ARBA" id="ARBA00004752"/>
    </source>
</evidence>
<keyword evidence="7" id="KW-0732">Signal</keyword>
<evidence type="ECO:0000256" key="8">
    <source>
        <dbReference type="ARBA" id="ARBA00022801"/>
    </source>
</evidence>
<evidence type="ECO:0000256" key="6">
    <source>
        <dbReference type="ARBA" id="ARBA00022670"/>
    </source>
</evidence>
<dbReference type="EMBL" id="RBZM01000002">
    <property type="protein sequence ID" value="RKP57115.1"/>
    <property type="molecule type" value="Genomic_DNA"/>
</dbReference>
<dbReference type="SUPFAM" id="SSF69189">
    <property type="entry name" value="Penicillin-binding protein associated domain"/>
    <property type="match status" value="1"/>
</dbReference>
<proteinExistence type="inferred from homology"/>
<keyword evidence="6" id="KW-0645">Protease</keyword>
<evidence type="ECO:0000313" key="17">
    <source>
        <dbReference type="EMBL" id="RKP57115.1"/>
    </source>
</evidence>
<comment type="catalytic activity">
    <reaction evidence="12">
        <text>Preferential cleavage: (Ac)2-L-Lys-D-Ala-|-D-Ala. Also transpeptidation of peptidyl-alanyl moieties that are N-acyl substituents of D-alanine.</text>
        <dbReference type="EC" id="3.4.16.4"/>
    </reaction>
</comment>
<comment type="caution">
    <text evidence="17">The sequence shown here is derived from an EMBL/GenBank/DDBJ whole genome shotgun (WGS) entry which is preliminary data.</text>
</comment>
<keyword evidence="18" id="KW-1185">Reference proteome</keyword>
<comment type="pathway">
    <text evidence="2">Cell wall biogenesis; peptidoglycan biosynthesis.</text>
</comment>
<evidence type="ECO:0000313" key="18">
    <source>
        <dbReference type="Proteomes" id="UP000282076"/>
    </source>
</evidence>
<evidence type="ECO:0000256" key="11">
    <source>
        <dbReference type="ARBA" id="ARBA00023316"/>
    </source>
</evidence>
<evidence type="ECO:0000256" key="13">
    <source>
        <dbReference type="PIRSR" id="PIRSR618044-1"/>
    </source>
</evidence>
<dbReference type="GO" id="GO:0008360">
    <property type="term" value="P:regulation of cell shape"/>
    <property type="evidence" value="ECO:0007669"/>
    <property type="project" value="UniProtKB-KW"/>
</dbReference>
<dbReference type="EC" id="3.4.16.4" evidence="4"/>
<dbReference type="PANTHER" id="PTHR21581">
    <property type="entry name" value="D-ALANYL-D-ALANINE CARBOXYPEPTIDASE"/>
    <property type="match status" value="1"/>
</dbReference>
<comment type="function">
    <text evidence="1">Removes C-terminal D-alanyl residues from sugar-peptide cell wall precursors.</text>
</comment>
<dbReference type="PRINTS" id="PR00725">
    <property type="entry name" value="DADACBPTASE1"/>
</dbReference>
<evidence type="ECO:0000256" key="4">
    <source>
        <dbReference type="ARBA" id="ARBA00012448"/>
    </source>
</evidence>
<dbReference type="InterPro" id="IPR018044">
    <property type="entry name" value="Peptidase_S11"/>
</dbReference>
<dbReference type="InterPro" id="IPR001967">
    <property type="entry name" value="Peptidase_S11_N"/>
</dbReference>